<gene>
    <name evidence="2" type="ORF">H4Q31_08665</name>
</gene>
<dbReference type="Gene3D" id="3.90.1480.10">
    <property type="entry name" value="Alpha-2,3-sialyltransferase"/>
    <property type="match status" value="1"/>
</dbReference>
<proteinExistence type="predicted"/>
<dbReference type="Pfam" id="PF01973">
    <property type="entry name" value="MptE-like"/>
    <property type="match status" value="1"/>
</dbReference>
<organism evidence="2 3">
    <name type="scientific">Cohnella lubricantis</name>
    <dbReference type="NCBI Taxonomy" id="2163172"/>
    <lineage>
        <taxon>Bacteria</taxon>
        <taxon>Bacillati</taxon>
        <taxon>Bacillota</taxon>
        <taxon>Bacilli</taxon>
        <taxon>Bacillales</taxon>
        <taxon>Paenibacillaceae</taxon>
        <taxon>Cohnella</taxon>
    </lineage>
</organism>
<dbReference type="Proteomes" id="UP000574133">
    <property type="component" value="Unassembled WGS sequence"/>
</dbReference>
<name>A0A841T790_9BACL</name>
<dbReference type="SUPFAM" id="SSF53335">
    <property type="entry name" value="S-adenosyl-L-methionine-dependent methyltransferases"/>
    <property type="match status" value="1"/>
</dbReference>
<evidence type="ECO:0000313" key="2">
    <source>
        <dbReference type="EMBL" id="MBB6677393.1"/>
    </source>
</evidence>
<feature type="domain" description="6-hydroxymethylpterin diphosphokinase MptE-like" evidence="1">
    <location>
        <begin position="130"/>
        <end position="279"/>
    </location>
</feature>
<evidence type="ECO:0000259" key="1">
    <source>
        <dbReference type="Pfam" id="PF01973"/>
    </source>
</evidence>
<dbReference type="InterPro" id="IPR029063">
    <property type="entry name" value="SAM-dependent_MTases_sf"/>
</dbReference>
<sequence length="354" mass="41172">MEFNFRYELGKITPKLALGAKLYVFGAGPHWEHILRMYDHLVHTDLNDYIDGFIDNDPTKQGTLFHGKPVIALSEADTNHLVVLIATATGRANNEIAWQLTKHGMFCRHNFFTVDVFWTTLMRYEYLQLMQFKDKHRGERCFIIGNGPSLSVADLDKLNGEVTFATNKIYLLFDKTVWRPNYYMIHDEAILRQSREDINKKITCDKFFAYNGELTLDNGYFYVLDGKVDWKPYPYHKPEFSEEPFVMQWGATVTYDCIQLAAYMGFNEIYLLGIDHHFSTTVKINGELITDDVENHFTPEYKFSSPYHSLIDFTNAAYEKANEYAKAHRIKLMNATRGGELEAFERINFDSLFA</sequence>
<accession>A0A841T790</accession>
<keyword evidence="3" id="KW-1185">Reference proteome</keyword>
<comment type="caution">
    <text evidence="2">The sequence shown here is derived from an EMBL/GenBank/DDBJ whole genome shotgun (WGS) entry which is preliminary data.</text>
</comment>
<dbReference type="InterPro" id="IPR002826">
    <property type="entry name" value="MptE-like"/>
</dbReference>
<evidence type="ECO:0000313" key="3">
    <source>
        <dbReference type="Proteomes" id="UP000574133"/>
    </source>
</evidence>
<dbReference type="RefSeq" id="WP_185178672.1">
    <property type="nucleotide sequence ID" value="NZ_CBCSEP010000003.1"/>
</dbReference>
<reference evidence="2 3" key="1">
    <citation type="submission" date="2020-08" db="EMBL/GenBank/DDBJ databases">
        <title>Cohnella phylogeny.</title>
        <authorList>
            <person name="Dunlap C."/>
        </authorList>
    </citation>
    <scope>NUCLEOTIDE SEQUENCE [LARGE SCALE GENOMIC DNA]</scope>
    <source>
        <strain evidence="2 3">DSM 103658</strain>
    </source>
</reference>
<dbReference type="EMBL" id="JACJVN010000031">
    <property type="protein sequence ID" value="MBB6677393.1"/>
    <property type="molecule type" value="Genomic_DNA"/>
</dbReference>
<protein>
    <submittedName>
        <fullName evidence="2">DUF115 domain-containing protein</fullName>
    </submittedName>
</protein>
<dbReference type="AlphaFoldDB" id="A0A841T790"/>